<dbReference type="InterPro" id="IPR026487">
    <property type="entry name" value="CHP04141"/>
</dbReference>
<reference evidence="2 3" key="1">
    <citation type="submission" date="2024-06" db="EMBL/GenBank/DDBJ databases">
        <title>The Natural Products Discovery Center: Release of the First 8490 Sequenced Strains for Exploring Actinobacteria Biosynthetic Diversity.</title>
        <authorList>
            <person name="Kalkreuter E."/>
            <person name="Kautsar S.A."/>
            <person name="Yang D."/>
            <person name="Bader C.D."/>
            <person name="Teijaro C.N."/>
            <person name="Fluegel L."/>
            <person name="Davis C.M."/>
            <person name="Simpson J.R."/>
            <person name="Lauterbach L."/>
            <person name="Steele A.D."/>
            <person name="Gui C."/>
            <person name="Meng S."/>
            <person name="Li G."/>
            <person name="Viehrig K."/>
            <person name="Ye F."/>
            <person name="Su P."/>
            <person name="Kiefer A.F."/>
            <person name="Nichols A."/>
            <person name="Cepeda A.J."/>
            <person name="Yan W."/>
            <person name="Fan B."/>
            <person name="Jiang Y."/>
            <person name="Adhikari A."/>
            <person name="Zheng C.-J."/>
            <person name="Schuster L."/>
            <person name="Cowan T.M."/>
            <person name="Smanski M.J."/>
            <person name="Chevrette M.G."/>
            <person name="De Carvalho L.P.S."/>
            <person name="Shen B."/>
        </authorList>
    </citation>
    <scope>NUCLEOTIDE SEQUENCE [LARGE SCALE GENOMIC DNA]</scope>
    <source>
        <strain evidence="2 3">NPDC050671</strain>
    </source>
</reference>
<feature type="region of interest" description="Disordered" evidence="1">
    <location>
        <begin position="144"/>
        <end position="166"/>
    </location>
</feature>
<dbReference type="NCBIfam" id="TIGR04141">
    <property type="entry name" value="TIGR04141 family sporadically distributed protein"/>
    <property type="match status" value="1"/>
</dbReference>
<protein>
    <submittedName>
        <fullName evidence="2">DUF6119 family protein</fullName>
    </submittedName>
</protein>
<evidence type="ECO:0000313" key="3">
    <source>
        <dbReference type="Proteomes" id="UP001551658"/>
    </source>
</evidence>
<sequence length="166" mass="18218">MVGQFTNRNGTHTRIVSQKCVTCCPARLRVRTGSTGVGGGSPSQRNQLPGCALVLRTSPMDLWALTWGVGYQFLDAERIDFRFGSRMVARTALSGEIRSITKTLLDHRARTDRTCLPNGSTMWDLGVDGYGEVVSRIESRARIRARPPDSVRDAGACTHARSARSH</sequence>
<organism evidence="2 3">
    <name type="scientific">Nocardia fusca</name>
    <dbReference type="NCBI Taxonomy" id="941183"/>
    <lineage>
        <taxon>Bacteria</taxon>
        <taxon>Bacillati</taxon>
        <taxon>Actinomycetota</taxon>
        <taxon>Actinomycetes</taxon>
        <taxon>Mycobacteriales</taxon>
        <taxon>Nocardiaceae</taxon>
        <taxon>Nocardia</taxon>
    </lineage>
</organism>
<evidence type="ECO:0000256" key="1">
    <source>
        <dbReference type="SAM" id="MobiDB-lite"/>
    </source>
</evidence>
<dbReference type="RefSeq" id="WP_357975885.1">
    <property type="nucleotide sequence ID" value="NZ_JBFAIH010000003.1"/>
</dbReference>
<keyword evidence="3" id="KW-1185">Reference proteome</keyword>
<dbReference type="Pfam" id="PF19614">
    <property type="entry name" value="DUF6119"/>
    <property type="match status" value="1"/>
</dbReference>
<proteinExistence type="predicted"/>
<dbReference type="EMBL" id="JBFAIH010000003">
    <property type="protein sequence ID" value="MEV0362789.1"/>
    <property type="molecule type" value="Genomic_DNA"/>
</dbReference>
<gene>
    <name evidence="2" type="ORF">AB0H72_08800</name>
</gene>
<dbReference type="Proteomes" id="UP001551658">
    <property type="component" value="Unassembled WGS sequence"/>
</dbReference>
<accession>A0ABV3F514</accession>
<name>A0ABV3F514_9NOCA</name>
<comment type="caution">
    <text evidence="2">The sequence shown here is derived from an EMBL/GenBank/DDBJ whole genome shotgun (WGS) entry which is preliminary data.</text>
</comment>
<evidence type="ECO:0000313" key="2">
    <source>
        <dbReference type="EMBL" id="MEV0362789.1"/>
    </source>
</evidence>